<dbReference type="PROSITE" id="PS51186">
    <property type="entry name" value="GNAT"/>
    <property type="match status" value="1"/>
</dbReference>
<proteinExistence type="predicted"/>
<dbReference type="Gene3D" id="3.40.630.90">
    <property type="match status" value="1"/>
</dbReference>
<dbReference type="PANTHER" id="PTHR47237">
    <property type="entry name" value="SLL0310 PROTEIN"/>
    <property type="match status" value="1"/>
</dbReference>
<dbReference type="STRING" id="28092.WM40_14480"/>
<dbReference type="InterPro" id="IPR052729">
    <property type="entry name" value="Acyl/Acetyltrans_Enzymes"/>
</dbReference>
<evidence type="ECO:0000313" key="3">
    <source>
        <dbReference type="Proteomes" id="UP000033618"/>
    </source>
</evidence>
<organism evidence="2 3">
    <name type="scientific">Robbsia andropogonis</name>
    <dbReference type="NCBI Taxonomy" id="28092"/>
    <lineage>
        <taxon>Bacteria</taxon>
        <taxon>Pseudomonadati</taxon>
        <taxon>Pseudomonadota</taxon>
        <taxon>Betaproteobacteria</taxon>
        <taxon>Burkholderiales</taxon>
        <taxon>Burkholderiaceae</taxon>
        <taxon>Robbsia</taxon>
    </lineage>
</organism>
<dbReference type="AlphaFoldDB" id="A0A0F5JZ34"/>
<dbReference type="InterPro" id="IPR041496">
    <property type="entry name" value="YitH/HolE_GNAT"/>
</dbReference>
<dbReference type="RefSeq" id="WP_046153189.1">
    <property type="nucleotide sequence ID" value="NZ_CADFGU010000010.1"/>
</dbReference>
<accession>A0A0F5JZ34</accession>
<feature type="domain" description="N-acetyltransferase" evidence="1">
    <location>
        <begin position="9"/>
        <end position="142"/>
    </location>
</feature>
<keyword evidence="2" id="KW-0808">Transferase</keyword>
<gene>
    <name evidence="2" type="ORF">WM40_14480</name>
</gene>
<dbReference type="PANTHER" id="PTHR47237:SF2">
    <property type="entry name" value="BLL4206 PROTEIN"/>
    <property type="match status" value="1"/>
</dbReference>
<protein>
    <submittedName>
        <fullName evidence="2">GCN5 family acetyltransferase</fullName>
    </submittedName>
</protein>
<dbReference type="SUPFAM" id="SSF55729">
    <property type="entry name" value="Acyl-CoA N-acyltransferases (Nat)"/>
    <property type="match status" value="1"/>
</dbReference>
<dbReference type="CDD" id="cd04301">
    <property type="entry name" value="NAT_SF"/>
    <property type="match status" value="1"/>
</dbReference>
<dbReference type="GO" id="GO:0016747">
    <property type="term" value="F:acyltransferase activity, transferring groups other than amino-acyl groups"/>
    <property type="evidence" value="ECO:0007669"/>
    <property type="project" value="InterPro"/>
</dbReference>
<dbReference type="Pfam" id="PF18014">
    <property type="entry name" value="Acetyltransf_18"/>
    <property type="match status" value="1"/>
</dbReference>
<dbReference type="InterPro" id="IPR000182">
    <property type="entry name" value="GNAT_dom"/>
</dbReference>
<reference evidence="2 3" key="1">
    <citation type="submission" date="2015-03" db="EMBL/GenBank/DDBJ databases">
        <title>Draft Genome Sequence of Burkholderia andropogonis type strain ICMP2807, isolated from Sorghum bicolor.</title>
        <authorList>
            <person name="Lopes-Santos L."/>
            <person name="Castro D.B."/>
            <person name="Ottoboni L.M."/>
            <person name="Park D."/>
            <person name="Weirc B.S."/>
            <person name="Destefano S.A."/>
        </authorList>
    </citation>
    <scope>NUCLEOTIDE SEQUENCE [LARGE SCALE GENOMIC DNA]</scope>
    <source>
        <strain evidence="2 3">ICMP2807</strain>
    </source>
</reference>
<dbReference type="Proteomes" id="UP000033618">
    <property type="component" value="Unassembled WGS sequence"/>
</dbReference>
<dbReference type="EMBL" id="LAQU01000014">
    <property type="protein sequence ID" value="KKB62960.1"/>
    <property type="molecule type" value="Genomic_DNA"/>
</dbReference>
<dbReference type="Gene3D" id="3.40.630.30">
    <property type="match status" value="1"/>
</dbReference>
<sequence length="293" mass="31786">MKDDNATGCSYRPFTPGDVAAAHALSVAVHWPHRPEDWHFALEVGNGFVAVSDGAIVGTALCWKYGTGHASLGLVIVSPNHQGRGVGRTLMKRLLDEVGARVTFLHATPEGQPLYEKLGFSVCGQLDQHQGNVANILPVALPDDVCVRAATLEDEATVMRLASRASRCDRQPVMRALLQISDCAVLAQAGKVVGFSMFRRFGRGYMVGPIVAPRSTKDVLAKLLIAHWLNGRTDEYIRLDVPKGAVLNDWLIEQGLKRVDTVNKMVVNAPAEAYPDAADPDCQLYGLVTQAMF</sequence>
<evidence type="ECO:0000259" key="1">
    <source>
        <dbReference type="PROSITE" id="PS51186"/>
    </source>
</evidence>
<evidence type="ECO:0000313" key="2">
    <source>
        <dbReference type="EMBL" id="KKB62960.1"/>
    </source>
</evidence>
<name>A0A0F5JZ34_9BURK</name>
<dbReference type="Pfam" id="PF00583">
    <property type="entry name" value="Acetyltransf_1"/>
    <property type="match status" value="1"/>
</dbReference>
<dbReference type="InterPro" id="IPR016181">
    <property type="entry name" value="Acyl_CoA_acyltransferase"/>
</dbReference>
<keyword evidence="3" id="KW-1185">Reference proteome</keyword>
<dbReference type="OrthoDB" id="510731at2"/>
<comment type="caution">
    <text evidence="2">The sequence shown here is derived from an EMBL/GenBank/DDBJ whole genome shotgun (WGS) entry which is preliminary data.</text>
</comment>
<dbReference type="PATRIC" id="fig|28092.6.peg.3421"/>